<dbReference type="AlphaFoldDB" id="A0A151ZCF9"/>
<accession>A0A151ZCF9</accession>
<dbReference type="InParanoid" id="A0A151ZCF9"/>
<sequence>MTSVPKANYYTSDGLLALETPYKGPLTSIELSQYRIFYRDVLDANLTQSIELNDLKAFFTKKGCTKTDQQIQDFINQVDTAKKTSICYTHFLQAVVDFKNNLSTQPLTWKYILNGVYIDRVSAINQLAVTIRQQYDLLATQCSTSTAANQNQIQLDAANFASQYEQLTGIKLPAIQC</sequence>
<dbReference type="InterPro" id="IPR011992">
    <property type="entry name" value="EF-hand-dom_pair"/>
</dbReference>
<keyword evidence="2" id="KW-1185">Reference proteome</keyword>
<gene>
    <name evidence="1" type="ORF">DLAC_07331</name>
</gene>
<evidence type="ECO:0000313" key="2">
    <source>
        <dbReference type="Proteomes" id="UP000076078"/>
    </source>
</evidence>
<dbReference type="Proteomes" id="UP000076078">
    <property type="component" value="Unassembled WGS sequence"/>
</dbReference>
<evidence type="ECO:0000313" key="1">
    <source>
        <dbReference type="EMBL" id="KYQ91564.1"/>
    </source>
</evidence>
<dbReference type="FunCoup" id="A0A151ZCF9">
    <property type="interactions" value="277"/>
</dbReference>
<name>A0A151ZCF9_TIELA</name>
<dbReference type="EMBL" id="LODT01000034">
    <property type="protein sequence ID" value="KYQ91564.1"/>
    <property type="molecule type" value="Genomic_DNA"/>
</dbReference>
<reference evidence="1 2" key="1">
    <citation type="submission" date="2015-12" db="EMBL/GenBank/DDBJ databases">
        <title>Dictyostelia acquired genes for synthesis and detection of signals that induce cell-type specialization by lateral gene transfer from prokaryotes.</title>
        <authorList>
            <person name="Gloeckner G."/>
            <person name="Schaap P."/>
        </authorList>
    </citation>
    <scope>NUCLEOTIDE SEQUENCE [LARGE SCALE GENOMIC DNA]</scope>
    <source>
        <strain evidence="1 2">TK</strain>
    </source>
</reference>
<comment type="caution">
    <text evidence="1">The sequence shown here is derived from an EMBL/GenBank/DDBJ whole genome shotgun (WGS) entry which is preliminary data.</text>
</comment>
<protein>
    <submittedName>
        <fullName evidence="1">Uncharacterized protein</fullName>
    </submittedName>
</protein>
<organism evidence="1 2">
    <name type="scientific">Tieghemostelium lacteum</name>
    <name type="common">Slime mold</name>
    <name type="synonym">Dictyostelium lacteum</name>
    <dbReference type="NCBI Taxonomy" id="361077"/>
    <lineage>
        <taxon>Eukaryota</taxon>
        <taxon>Amoebozoa</taxon>
        <taxon>Evosea</taxon>
        <taxon>Eumycetozoa</taxon>
        <taxon>Dictyostelia</taxon>
        <taxon>Dictyosteliales</taxon>
        <taxon>Raperosteliaceae</taxon>
        <taxon>Tieghemostelium</taxon>
    </lineage>
</organism>
<dbReference type="SUPFAM" id="SSF47473">
    <property type="entry name" value="EF-hand"/>
    <property type="match status" value="1"/>
</dbReference>
<dbReference type="Gene3D" id="1.10.238.10">
    <property type="entry name" value="EF-hand"/>
    <property type="match status" value="1"/>
</dbReference>
<proteinExistence type="predicted"/>